<reference evidence="11 13" key="1">
    <citation type="submission" date="2015-02" db="EMBL/GenBank/DDBJ databases">
        <authorList>
            <person name="Chooi Y.-H."/>
        </authorList>
    </citation>
    <scope>NUCLEOTIDE SEQUENCE [LARGE SCALE GENOMIC DNA]</scope>
    <source>
        <strain evidence="11">E3</strain>
    </source>
</reference>
<dbReference type="EMBL" id="CDSF01000122">
    <property type="protein sequence ID" value="CEP02116.1"/>
    <property type="molecule type" value="Genomic_DNA"/>
</dbReference>
<dbReference type="EC" id="2.4.2.9" evidence="4"/>
<keyword evidence="5" id="KW-0021">Allosteric enzyme</keyword>
<keyword evidence="13" id="KW-1185">Reference proteome</keyword>
<name>A0A0G4J4F1_PLABS</name>
<keyword evidence="8" id="KW-0547">Nucleotide-binding</keyword>
<dbReference type="OMA" id="ACANKTQ"/>
<comment type="similarity">
    <text evidence="3">Belongs to the UPRTase family.</text>
</comment>
<evidence type="ECO:0000313" key="14">
    <source>
        <dbReference type="Proteomes" id="UP000290189"/>
    </source>
</evidence>
<dbReference type="GO" id="GO:0008655">
    <property type="term" value="P:pyrimidine-containing compound salvage"/>
    <property type="evidence" value="ECO:0007669"/>
    <property type="project" value="UniProtKB-ARBA"/>
</dbReference>
<dbReference type="Gene3D" id="3.40.50.2020">
    <property type="match status" value="1"/>
</dbReference>
<sequence>MESLRDDARVRVQAPSDPLRALHTRLRDPTTPPDEFVRLSDRLAQSLVEFAVADLAYAERTVVTRTGAPFVGRDLARRDDLIGVSILRAGSAMEAALRRVLWPSLPIGKILIQRDDENGCAPVLSYCKLPVRTGPATTVLLCDPMLATGGSACRAVDCLVERGVRPEGIILVSMIAAPEGIVRVRNRHPSVRVVVSMIDDGLNEHKYICPGIGDFGDLYFNSN</sequence>
<dbReference type="STRING" id="37360.A0A0G4J4F1"/>
<proteinExistence type="inferred from homology"/>
<keyword evidence="7" id="KW-0808">Transferase</keyword>
<dbReference type="Proteomes" id="UP000290189">
    <property type="component" value="Unassembled WGS sequence"/>
</dbReference>
<dbReference type="InterPro" id="IPR000836">
    <property type="entry name" value="PRTase_dom"/>
</dbReference>
<evidence type="ECO:0000256" key="4">
    <source>
        <dbReference type="ARBA" id="ARBA00011894"/>
    </source>
</evidence>
<evidence type="ECO:0000256" key="9">
    <source>
        <dbReference type="ARBA" id="ARBA00023134"/>
    </source>
</evidence>
<dbReference type="GO" id="GO:0004845">
    <property type="term" value="F:uracil phosphoribosyltransferase activity"/>
    <property type="evidence" value="ECO:0007669"/>
    <property type="project" value="UniProtKB-EC"/>
</dbReference>
<dbReference type="InterPro" id="IPR029057">
    <property type="entry name" value="PRTase-like"/>
</dbReference>
<evidence type="ECO:0000256" key="8">
    <source>
        <dbReference type="ARBA" id="ARBA00022741"/>
    </source>
</evidence>
<comment type="pathway">
    <text evidence="2">Pyrimidine metabolism; UMP biosynthesis via salvage pathway; UMP from uracil: step 1/1.</text>
</comment>
<dbReference type="OrthoDB" id="106623at2759"/>
<dbReference type="Pfam" id="PF14681">
    <property type="entry name" value="UPRTase"/>
    <property type="match status" value="1"/>
</dbReference>
<keyword evidence="12" id="KW-0496">Mitochondrion</keyword>
<dbReference type="AlphaFoldDB" id="A0A0G4J4F1"/>
<dbReference type="GO" id="GO:0005525">
    <property type="term" value="F:GTP binding"/>
    <property type="evidence" value="ECO:0007669"/>
    <property type="project" value="UniProtKB-KW"/>
</dbReference>
<dbReference type="CDD" id="cd06223">
    <property type="entry name" value="PRTases_typeI"/>
    <property type="match status" value="1"/>
</dbReference>
<feature type="domain" description="Phosphoribosyltransferase" evidence="10">
    <location>
        <begin position="19"/>
        <end position="221"/>
    </location>
</feature>
<gene>
    <name evidence="11" type="ORF">PBRA_002381</name>
    <name evidence="12" type="ORF">PLBR_LOCUS909</name>
</gene>
<dbReference type="EMBL" id="OVEO01000001">
    <property type="protein sequence ID" value="SPQ93694.1"/>
    <property type="molecule type" value="Genomic_DNA"/>
</dbReference>
<evidence type="ECO:0000256" key="6">
    <source>
        <dbReference type="ARBA" id="ARBA00022676"/>
    </source>
</evidence>
<keyword evidence="9" id="KW-0342">GTP-binding</keyword>
<keyword evidence="6" id="KW-0328">Glycosyltransferase</keyword>
<evidence type="ECO:0000256" key="3">
    <source>
        <dbReference type="ARBA" id="ARBA00009516"/>
    </source>
</evidence>
<geneLocation type="mitochondrion" evidence="12"/>
<organism evidence="11 13">
    <name type="scientific">Plasmodiophora brassicae</name>
    <name type="common">Clubroot disease agent</name>
    <dbReference type="NCBI Taxonomy" id="37360"/>
    <lineage>
        <taxon>Eukaryota</taxon>
        <taxon>Sar</taxon>
        <taxon>Rhizaria</taxon>
        <taxon>Endomyxa</taxon>
        <taxon>Phytomyxea</taxon>
        <taxon>Plasmodiophorida</taxon>
        <taxon>Plasmodiophoridae</taxon>
        <taxon>Plasmodiophora</taxon>
    </lineage>
</organism>
<evidence type="ECO:0000313" key="13">
    <source>
        <dbReference type="Proteomes" id="UP000039324"/>
    </source>
</evidence>
<reference evidence="12 14" key="2">
    <citation type="submission" date="2018-03" db="EMBL/GenBank/DDBJ databases">
        <authorList>
            <person name="Fogelqvist J."/>
        </authorList>
    </citation>
    <scope>NUCLEOTIDE SEQUENCE [LARGE SCALE GENOMIC DNA]</scope>
</reference>
<evidence type="ECO:0000313" key="11">
    <source>
        <dbReference type="EMBL" id="CEP02116.1"/>
    </source>
</evidence>
<evidence type="ECO:0000313" key="12">
    <source>
        <dbReference type="EMBL" id="SPQ93694.1"/>
    </source>
</evidence>
<dbReference type="Proteomes" id="UP000039324">
    <property type="component" value="Unassembled WGS sequence"/>
</dbReference>
<evidence type="ECO:0000259" key="10">
    <source>
        <dbReference type="Pfam" id="PF14681"/>
    </source>
</evidence>
<accession>A0A0G4J4F1</accession>
<dbReference type="NCBIfam" id="NF001097">
    <property type="entry name" value="PRK00129.1"/>
    <property type="match status" value="1"/>
</dbReference>
<dbReference type="SUPFAM" id="SSF53271">
    <property type="entry name" value="PRTase-like"/>
    <property type="match status" value="1"/>
</dbReference>
<dbReference type="FunFam" id="3.40.50.2020:FF:000023">
    <property type="entry name" value="Probable uracil phosphoribosyltransferase"/>
    <property type="match status" value="1"/>
</dbReference>
<comment type="cofactor">
    <cofactor evidence="1">
        <name>Mg(2+)</name>
        <dbReference type="ChEBI" id="CHEBI:18420"/>
    </cofactor>
</comment>
<evidence type="ECO:0000256" key="2">
    <source>
        <dbReference type="ARBA" id="ARBA00005180"/>
    </source>
</evidence>
<protein>
    <recommendedName>
        <fullName evidence="4">uracil phosphoribosyltransferase</fullName>
        <ecNumber evidence="4">2.4.2.9</ecNumber>
    </recommendedName>
</protein>
<evidence type="ECO:0000256" key="7">
    <source>
        <dbReference type="ARBA" id="ARBA00022679"/>
    </source>
</evidence>
<evidence type="ECO:0000256" key="5">
    <source>
        <dbReference type="ARBA" id="ARBA00022533"/>
    </source>
</evidence>
<evidence type="ECO:0000256" key="1">
    <source>
        <dbReference type="ARBA" id="ARBA00001946"/>
    </source>
</evidence>